<evidence type="ECO:0000259" key="6">
    <source>
        <dbReference type="PROSITE" id="PS51462"/>
    </source>
</evidence>
<proteinExistence type="inferred from homology"/>
<reference evidence="7 8" key="1">
    <citation type="journal article" date="2016" name="Nat. Commun.">
        <title>Thousands of microbial genomes shed light on interconnected biogeochemical processes in an aquifer system.</title>
        <authorList>
            <person name="Anantharaman K."/>
            <person name="Brown C.T."/>
            <person name="Hug L.A."/>
            <person name="Sharon I."/>
            <person name="Castelle C.J."/>
            <person name="Probst A.J."/>
            <person name="Thomas B.C."/>
            <person name="Singh A."/>
            <person name="Wilkins M.J."/>
            <person name="Karaoz U."/>
            <person name="Brodie E.L."/>
            <person name="Williams K.H."/>
            <person name="Hubbard S.S."/>
            <person name="Banfield J.F."/>
        </authorList>
    </citation>
    <scope>NUCLEOTIDE SEQUENCE [LARGE SCALE GENOMIC DNA]</scope>
</reference>
<dbReference type="EMBL" id="MHQN01000024">
    <property type="protein sequence ID" value="OHA03091.1"/>
    <property type="molecule type" value="Genomic_DNA"/>
</dbReference>
<dbReference type="Proteomes" id="UP000177177">
    <property type="component" value="Unassembled WGS sequence"/>
</dbReference>
<evidence type="ECO:0000256" key="3">
    <source>
        <dbReference type="ARBA" id="ARBA00022741"/>
    </source>
</evidence>
<dbReference type="GO" id="GO:0000166">
    <property type="term" value="F:nucleotide binding"/>
    <property type="evidence" value="ECO:0007669"/>
    <property type="project" value="UniProtKB-KW"/>
</dbReference>
<feature type="domain" description="Nudix hydrolase" evidence="6">
    <location>
        <begin position="2"/>
        <end position="144"/>
    </location>
</feature>
<dbReference type="PROSITE" id="PS00893">
    <property type="entry name" value="NUDIX_BOX"/>
    <property type="match status" value="1"/>
</dbReference>
<evidence type="ECO:0000256" key="4">
    <source>
        <dbReference type="ARBA" id="ARBA00022801"/>
    </source>
</evidence>
<name>A0A1G2KXC5_9BACT</name>
<evidence type="ECO:0000256" key="5">
    <source>
        <dbReference type="ARBA" id="ARBA00032644"/>
    </source>
</evidence>
<dbReference type="PROSITE" id="PS51462">
    <property type="entry name" value="NUDIX"/>
    <property type="match status" value="1"/>
</dbReference>
<dbReference type="GO" id="GO:0006754">
    <property type="term" value="P:ATP biosynthetic process"/>
    <property type="evidence" value="ECO:0007669"/>
    <property type="project" value="TreeGrafter"/>
</dbReference>
<evidence type="ECO:0000256" key="1">
    <source>
        <dbReference type="ARBA" id="ARBA00005582"/>
    </source>
</evidence>
<dbReference type="PANTHER" id="PTHR21340">
    <property type="entry name" value="DIADENOSINE 5,5-P1,P4-TETRAPHOSPHATE PYROPHOSPHOHYDROLASE MUTT"/>
    <property type="match status" value="1"/>
</dbReference>
<comment type="caution">
    <text evidence="7">The sequence shown here is derived from an EMBL/GenBank/DDBJ whole genome shotgun (WGS) entry which is preliminary data.</text>
</comment>
<keyword evidence="3" id="KW-0547">Nucleotide-binding</keyword>
<dbReference type="PANTHER" id="PTHR21340:SF0">
    <property type="entry name" value="BIS(5'-NUCLEOSYL)-TETRAPHOSPHATASE [ASYMMETRICAL]"/>
    <property type="match status" value="1"/>
</dbReference>
<dbReference type="AlphaFoldDB" id="A0A1G2KXC5"/>
<protein>
    <recommendedName>
        <fullName evidence="2">Bis(5'-nucleosyl)-tetraphosphatase [asymmetrical]</fullName>
    </recommendedName>
    <alternativeName>
        <fullName evidence="5">Diadenosine 5',5'''-P1,P4-tetraphosphate asymmetrical hydrolase</fullName>
    </alternativeName>
</protein>
<dbReference type="CDD" id="cd03428">
    <property type="entry name" value="NUDIX_Ap4A_Nudt2"/>
    <property type="match status" value="1"/>
</dbReference>
<dbReference type="GO" id="GO:0006167">
    <property type="term" value="P:AMP biosynthetic process"/>
    <property type="evidence" value="ECO:0007669"/>
    <property type="project" value="TreeGrafter"/>
</dbReference>
<gene>
    <name evidence="7" type="ORF">A3C92_02005</name>
</gene>
<dbReference type="InterPro" id="IPR020084">
    <property type="entry name" value="NUDIX_hydrolase_CS"/>
</dbReference>
<evidence type="ECO:0000313" key="8">
    <source>
        <dbReference type="Proteomes" id="UP000177177"/>
    </source>
</evidence>
<comment type="similarity">
    <text evidence="1">Belongs to the Nudix hydrolase family.</text>
</comment>
<dbReference type="InterPro" id="IPR000086">
    <property type="entry name" value="NUDIX_hydrolase_dom"/>
</dbReference>
<evidence type="ECO:0000256" key="2">
    <source>
        <dbReference type="ARBA" id="ARBA00018911"/>
    </source>
</evidence>
<dbReference type="InterPro" id="IPR003565">
    <property type="entry name" value="Tetra_PHTase"/>
</dbReference>
<dbReference type="InterPro" id="IPR051325">
    <property type="entry name" value="Nudix_hydrolase_domain"/>
</dbReference>
<dbReference type="SUPFAM" id="SSF55811">
    <property type="entry name" value="Nudix"/>
    <property type="match status" value="1"/>
</dbReference>
<dbReference type="InterPro" id="IPR015797">
    <property type="entry name" value="NUDIX_hydrolase-like_dom_sf"/>
</dbReference>
<evidence type="ECO:0000313" key="7">
    <source>
        <dbReference type="EMBL" id="OHA03091.1"/>
    </source>
</evidence>
<organism evidence="7 8">
    <name type="scientific">Candidatus Sungbacteria bacterium RIFCSPHIGHO2_02_FULL_53_17</name>
    <dbReference type="NCBI Taxonomy" id="1802275"/>
    <lineage>
        <taxon>Bacteria</taxon>
        <taxon>Candidatus Sungiibacteriota</taxon>
    </lineage>
</organism>
<dbReference type="GO" id="GO:0004081">
    <property type="term" value="F:bis(5'-nucleosyl)-tetraphosphatase (asymmetrical) activity"/>
    <property type="evidence" value="ECO:0007669"/>
    <property type="project" value="TreeGrafter"/>
</dbReference>
<keyword evidence="4" id="KW-0378">Hydrolase</keyword>
<accession>A0A1G2KXC5</accession>
<sequence length="153" mass="17478">MPVLRSAGFVVFRDTPEGRRYLLLRASRKESLVAAGKTVKEFWDFPKGELEKGETGIDAARRETREEAGIGYLEVIEGFKATARYFSQKDGKPALKFVAMFLGRAGDLDLTLSWEHDRYEWLAYGVARERITLPQMKEVLEKAGRFLEEQNSI</sequence>
<dbReference type="Pfam" id="PF00293">
    <property type="entry name" value="NUDIX"/>
    <property type="match status" value="1"/>
</dbReference>
<dbReference type="Gene3D" id="3.90.79.10">
    <property type="entry name" value="Nucleoside Triphosphate Pyrophosphohydrolase"/>
    <property type="match status" value="1"/>
</dbReference>